<dbReference type="Proteomes" id="UP000789920">
    <property type="component" value="Unassembled WGS sequence"/>
</dbReference>
<feature type="non-terminal residue" evidence="1">
    <location>
        <position position="60"/>
    </location>
</feature>
<accession>A0ACA9SLZ5</accession>
<gene>
    <name evidence="1" type="ORF">RPERSI_LOCUS32884</name>
</gene>
<comment type="caution">
    <text evidence="1">The sequence shown here is derived from an EMBL/GenBank/DDBJ whole genome shotgun (WGS) entry which is preliminary data.</text>
</comment>
<organism evidence="1 2">
    <name type="scientific">Racocetra persica</name>
    <dbReference type="NCBI Taxonomy" id="160502"/>
    <lineage>
        <taxon>Eukaryota</taxon>
        <taxon>Fungi</taxon>
        <taxon>Fungi incertae sedis</taxon>
        <taxon>Mucoromycota</taxon>
        <taxon>Glomeromycotina</taxon>
        <taxon>Glomeromycetes</taxon>
        <taxon>Diversisporales</taxon>
        <taxon>Gigasporaceae</taxon>
        <taxon>Racocetra</taxon>
    </lineage>
</organism>
<keyword evidence="2" id="KW-1185">Reference proteome</keyword>
<dbReference type="EMBL" id="CAJVQC010139489">
    <property type="protein sequence ID" value="CAG8843705.1"/>
    <property type="molecule type" value="Genomic_DNA"/>
</dbReference>
<evidence type="ECO:0000313" key="1">
    <source>
        <dbReference type="EMBL" id="CAG8843705.1"/>
    </source>
</evidence>
<feature type="non-terminal residue" evidence="1">
    <location>
        <position position="1"/>
    </location>
</feature>
<proteinExistence type="predicted"/>
<reference evidence="1" key="1">
    <citation type="submission" date="2021-06" db="EMBL/GenBank/DDBJ databases">
        <authorList>
            <person name="Kallberg Y."/>
            <person name="Tangrot J."/>
            <person name="Rosling A."/>
        </authorList>
    </citation>
    <scope>NUCLEOTIDE SEQUENCE</scope>
    <source>
        <strain evidence="1">MA461A</strain>
    </source>
</reference>
<evidence type="ECO:0000313" key="2">
    <source>
        <dbReference type="Proteomes" id="UP000789920"/>
    </source>
</evidence>
<name>A0ACA9SLZ5_9GLOM</name>
<sequence length="60" mass="6851">AYFKSEMLSEIHQSLNSVDKLRILVAKAYKNMHPYGQGILGVLHAAKNSHSEIKDYVHRI</sequence>
<protein>
    <submittedName>
        <fullName evidence="1">15171_t:CDS:1</fullName>
    </submittedName>
</protein>